<dbReference type="Proteomes" id="UP000240653">
    <property type="component" value="Unassembled WGS sequence"/>
</dbReference>
<keyword evidence="5" id="KW-1185">Reference proteome</keyword>
<dbReference type="EMBL" id="PXYL01000009">
    <property type="protein sequence ID" value="PSJ58916.1"/>
    <property type="molecule type" value="Genomic_DNA"/>
</dbReference>
<name>A0A2P7S8U5_9HYPH</name>
<dbReference type="Gene3D" id="3.40.50.1820">
    <property type="entry name" value="alpha/beta hydrolase"/>
    <property type="match status" value="1"/>
</dbReference>
<dbReference type="GO" id="GO:0008233">
    <property type="term" value="F:peptidase activity"/>
    <property type="evidence" value="ECO:0007669"/>
    <property type="project" value="InterPro"/>
</dbReference>
<dbReference type="GO" id="GO:0006508">
    <property type="term" value="P:proteolysis"/>
    <property type="evidence" value="ECO:0007669"/>
    <property type="project" value="InterPro"/>
</dbReference>
<dbReference type="RefSeq" id="WP_106725450.1">
    <property type="nucleotide sequence ID" value="NZ_PXYL01000009.1"/>
</dbReference>
<dbReference type="SUPFAM" id="SSF53474">
    <property type="entry name" value="alpha/beta-Hydrolases"/>
    <property type="match status" value="1"/>
</dbReference>
<dbReference type="PANTHER" id="PTHR43248">
    <property type="entry name" value="2-SUCCINYL-6-HYDROXY-2,4-CYCLOHEXADIENE-1-CARBOXYLATE SYNTHASE"/>
    <property type="match status" value="1"/>
</dbReference>
<evidence type="ECO:0000259" key="3">
    <source>
        <dbReference type="Pfam" id="PF00561"/>
    </source>
</evidence>
<reference evidence="4 5" key="1">
    <citation type="submission" date="2018-03" db="EMBL/GenBank/DDBJ databases">
        <title>The draft genome of Mesorhizobium soli JCM 19897.</title>
        <authorList>
            <person name="Li L."/>
            <person name="Liu L."/>
            <person name="Liang L."/>
            <person name="Wang T."/>
            <person name="Zhang X."/>
        </authorList>
    </citation>
    <scope>NUCLEOTIDE SEQUENCE [LARGE SCALE GENOMIC DNA]</scope>
    <source>
        <strain evidence="4 5">JCM 19897</strain>
    </source>
</reference>
<proteinExistence type="inferred from homology"/>
<evidence type="ECO:0000313" key="5">
    <source>
        <dbReference type="Proteomes" id="UP000240653"/>
    </source>
</evidence>
<organism evidence="4 5">
    <name type="scientific">Pseudaminobacter soli</name>
    <name type="common">ex Li et al. 2025</name>
    <dbReference type="NCBI Taxonomy" id="1295366"/>
    <lineage>
        <taxon>Bacteria</taxon>
        <taxon>Pseudomonadati</taxon>
        <taxon>Pseudomonadota</taxon>
        <taxon>Alphaproteobacteria</taxon>
        <taxon>Hyphomicrobiales</taxon>
        <taxon>Phyllobacteriaceae</taxon>
        <taxon>Pseudaminobacter</taxon>
    </lineage>
</organism>
<comment type="similarity">
    <text evidence="1">Belongs to the peptidase S33 family.</text>
</comment>
<feature type="domain" description="AB hydrolase-1" evidence="3">
    <location>
        <begin position="50"/>
        <end position="208"/>
    </location>
</feature>
<keyword evidence="2" id="KW-0378">Hydrolase</keyword>
<sequence>MIISQYTIPGMHMRDHVLAVPLDWANPSGPTIEIFAREVVDPARKDEDLPLLCFLQGGPGGKSPRPTRGGPAWLQAALKTHRVILPDQRGTGRSTPVDAATMAGFANAEAGADYLACFRADSIVADLEHLRKTAFAGVRWQTLGQSYGGFLTLTYLSRSPEGLSACYVAGGIPSLAPLADEVYRRTYPRVRAKNAGYYKRYPDDVARVGALADFIASNDVRLPDGDRLTVRRLQSVGLDLGMAPGFENIHWLIDEAFAGSGQDRLSDHFLSSVMALTSYHSNPLFAAIHEAIYGEGEGATAWSAERLRGQFPEFASDARPLLFTGEMIYPWMFDEISSLRPFKAAAEALAQRPSYSRLYQADRLAANEIPVAAAIYHDDMYVDAELSLQTARAIGNLDFWITNEFEHDGIRQSGAVFERLAAMVMEKGGTLAADR</sequence>
<dbReference type="OrthoDB" id="9796770at2"/>
<dbReference type="Pfam" id="PF00561">
    <property type="entry name" value="Abhydrolase_1"/>
    <property type="match status" value="1"/>
</dbReference>
<protein>
    <submittedName>
        <fullName evidence="4">Proline iminopeptidase</fullName>
    </submittedName>
</protein>
<gene>
    <name evidence="4" type="ORF">C7I85_18335</name>
</gene>
<comment type="caution">
    <text evidence="4">The sequence shown here is derived from an EMBL/GenBank/DDBJ whole genome shotgun (WGS) entry which is preliminary data.</text>
</comment>
<dbReference type="PANTHER" id="PTHR43248:SF2">
    <property type="entry name" value="PROLYL AMINOPEPTIDASE"/>
    <property type="match status" value="1"/>
</dbReference>
<dbReference type="PRINTS" id="PR00793">
    <property type="entry name" value="PROAMNOPTASE"/>
</dbReference>
<evidence type="ECO:0000313" key="4">
    <source>
        <dbReference type="EMBL" id="PSJ58916.1"/>
    </source>
</evidence>
<dbReference type="InterPro" id="IPR002410">
    <property type="entry name" value="Peptidase_S33"/>
</dbReference>
<dbReference type="InterPro" id="IPR000073">
    <property type="entry name" value="AB_hydrolase_1"/>
</dbReference>
<dbReference type="InterPro" id="IPR029058">
    <property type="entry name" value="AB_hydrolase_fold"/>
</dbReference>
<evidence type="ECO:0000256" key="2">
    <source>
        <dbReference type="ARBA" id="ARBA00022801"/>
    </source>
</evidence>
<dbReference type="InterPro" id="IPR051601">
    <property type="entry name" value="Serine_prot/Carboxylest_S33"/>
</dbReference>
<accession>A0A2P7S8U5</accession>
<dbReference type="AlphaFoldDB" id="A0A2P7S8U5"/>
<evidence type="ECO:0000256" key="1">
    <source>
        <dbReference type="ARBA" id="ARBA00010088"/>
    </source>
</evidence>